<gene>
    <name evidence="1" type="ORF">G436_3284</name>
</gene>
<organism evidence="1">
    <name type="scientific">Leptospira interrogans serovar Hardjo str. Norma</name>
    <dbReference type="NCBI Taxonomy" id="1279460"/>
    <lineage>
        <taxon>Bacteria</taxon>
        <taxon>Pseudomonadati</taxon>
        <taxon>Spirochaetota</taxon>
        <taxon>Spirochaetia</taxon>
        <taxon>Leptospirales</taxon>
        <taxon>Leptospiraceae</taxon>
        <taxon>Leptospira</taxon>
    </lineage>
</organism>
<sequence length="39" mass="4800">MQRERVSKKISPFLFFKKGGFQKSFLYLRFIKHEFNDNS</sequence>
<protein>
    <submittedName>
        <fullName evidence="1">Uncharacterized protein</fullName>
    </submittedName>
</protein>
<accession>A0A0M4P0D2</accession>
<dbReference type="AlphaFoldDB" id="A0A0M4P0D2"/>
<reference evidence="1 2" key="1">
    <citation type="journal article" date="2015" name="Genome Announc.">
        <title>Whole-Genome Sequence of Leptospira interrogans Serovar Hardjo Subtype Hardjoprajitno Strain Norma, Isolated from Cattle in a Leptospirosis Outbreak in Brazil.</title>
        <authorList>
            <person name="Cosate M.R."/>
            <person name="Soares S.C."/>
            <person name="Mendes T.A."/>
            <person name="Raittz R.T."/>
            <person name="Moreira E.C."/>
            <person name="Leite R."/>
            <person name="Fernandes G.R."/>
            <person name="Haddad J.P."/>
            <person name="Ortega J.M."/>
        </authorList>
    </citation>
    <scope>NUCLEOTIDE SEQUENCE [LARGE SCALE GENOMIC DNA]</scope>
    <source>
        <strain evidence="1 2">Norma</strain>
    </source>
</reference>
<evidence type="ECO:0000313" key="1">
    <source>
        <dbReference type="EMBL" id="ALE40442.1"/>
    </source>
</evidence>
<proteinExistence type="predicted"/>
<name>A0A0M4P0D2_LEPIR</name>
<dbReference type="Proteomes" id="UP000056502">
    <property type="component" value="Chromosome I"/>
</dbReference>
<evidence type="ECO:0000313" key="2">
    <source>
        <dbReference type="Proteomes" id="UP000056502"/>
    </source>
</evidence>
<dbReference type="EMBL" id="CP012603">
    <property type="protein sequence ID" value="ALE40442.1"/>
    <property type="molecule type" value="Genomic_DNA"/>
</dbReference>